<evidence type="ECO:0000313" key="2">
    <source>
        <dbReference type="WBParaSite" id="MBELARI_LOCUS1966"/>
    </source>
</evidence>
<dbReference type="WBParaSite" id="MBELARI_LOCUS1966">
    <property type="protein sequence ID" value="MBELARI_LOCUS1966"/>
    <property type="gene ID" value="MBELARI_LOCUS1966"/>
</dbReference>
<dbReference type="Proteomes" id="UP000887575">
    <property type="component" value="Unassembled WGS sequence"/>
</dbReference>
<sequence length="241" mass="26894">MVKVKTTTPISCGNCTTGGLWSPWKNGPTKCITAYTWTEKSVITKGKWKHTRTKVFIDCGMYGRQVQYRTCLSAQLGCPCVGDTVRQISCGQSKVCSIGTLPGIDCAPGYIQNGSYCVATTIPPPDSTVTPKINKRCALKPTCKCLKGGSWSDWEWLDSAPCPSIPTYIGYPYRMMRCNPQMCLFPLFRCCNDVDQIKQRLNFNAKRYECMPNPLNKWSLATRTPDPYKGNSTCYNDLQIG</sequence>
<dbReference type="AlphaFoldDB" id="A0AAF3F1S5"/>
<accession>A0AAF3F1S5</accession>
<protein>
    <submittedName>
        <fullName evidence="2">Uncharacterized protein</fullName>
    </submittedName>
</protein>
<name>A0AAF3F1S5_9BILA</name>
<organism evidence="1 2">
    <name type="scientific">Mesorhabditis belari</name>
    <dbReference type="NCBI Taxonomy" id="2138241"/>
    <lineage>
        <taxon>Eukaryota</taxon>
        <taxon>Metazoa</taxon>
        <taxon>Ecdysozoa</taxon>
        <taxon>Nematoda</taxon>
        <taxon>Chromadorea</taxon>
        <taxon>Rhabditida</taxon>
        <taxon>Rhabditina</taxon>
        <taxon>Rhabditomorpha</taxon>
        <taxon>Rhabditoidea</taxon>
        <taxon>Rhabditidae</taxon>
        <taxon>Mesorhabditinae</taxon>
        <taxon>Mesorhabditis</taxon>
    </lineage>
</organism>
<proteinExistence type="predicted"/>
<reference evidence="2" key="1">
    <citation type="submission" date="2024-02" db="UniProtKB">
        <authorList>
            <consortium name="WormBaseParasite"/>
        </authorList>
    </citation>
    <scope>IDENTIFICATION</scope>
</reference>
<evidence type="ECO:0000313" key="1">
    <source>
        <dbReference type="Proteomes" id="UP000887575"/>
    </source>
</evidence>
<keyword evidence="1" id="KW-1185">Reference proteome</keyword>